<gene>
    <name evidence="3" type="ORF">CFP56_034372</name>
</gene>
<dbReference type="EMBL" id="PKMF04000602">
    <property type="protein sequence ID" value="KAK7824457.1"/>
    <property type="molecule type" value="Genomic_DNA"/>
</dbReference>
<proteinExistence type="predicted"/>
<dbReference type="InterPro" id="IPR025836">
    <property type="entry name" value="Zn_knuckle_CX2CX4HX4C"/>
</dbReference>
<sequence>MISSQVAREVGSRLGTAEEVERRQRKDDINMFMRVHVALPIAKPLRRGGFIAGSDCEKMWVSFKYERLPMFCHFCGILGHDLKNYAAEKQGRRVEYQYGEFLKANGSRPRASTTKPVFSMSCAEGANGSTAKQKSDQAVQEEVQVQPAARENRMENPSNVEKGFSVNQGMNVKTCMGLTPTLNTMITCRS</sequence>
<accession>A0AAW0JCZ6</accession>
<keyword evidence="4" id="KW-1185">Reference proteome</keyword>
<reference evidence="3 4" key="1">
    <citation type="journal article" date="2018" name="Sci. Data">
        <title>The draft genome sequence of cork oak.</title>
        <authorList>
            <person name="Ramos A.M."/>
            <person name="Usie A."/>
            <person name="Barbosa P."/>
            <person name="Barros P.M."/>
            <person name="Capote T."/>
            <person name="Chaves I."/>
            <person name="Simoes F."/>
            <person name="Abreu I."/>
            <person name="Carrasquinho I."/>
            <person name="Faro C."/>
            <person name="Guimaraes J.B."/>
            <person name="Mendonca D."/>
            <person name="Nobrega F."/>
            <person name="Rodrigues L."/>
            <person name="Saibo N.J.M."/>
            <person name="Varela M.C."/>
            <person name="Egas C."/>
            <person name="Matos J."/>
            <person name="Miguel C.M."/>
            <person name="Oliveira M.M."/>
            <person name="Ricardo C.P."/>
            <person name="Goncalves S."/>
        </authorList>
    </citation>
    <scope>NUCLEOTIDE SEQUENCE [LARGE SCALE GENOMIC DNA]</scope>
    <source>
        <strain evidence="4">cv. HL8</strain>
    </source>
</reference>
<evidence type="ECO:0000259" key="2">
    <source>
        <dbReference type="Pfam" id="PF14392"/>
    </source>
</evidence>
<dbReference type="Proteomes" id="UP000237347">
    <property type="component" value="Unassembled WGS sequence"/>
</dbReference>
<dbReference type="AlphaFoldDB" id="A0AAW0JCZ6"/>
<organism evidence="3 4">
    <name type="scientific">Quercus suber</name>
    <name type="common">Cork oak</name>
    <dbReference type="NCBI Taxonomy" id="58331"/>
    <lineage>
        <taxon>Eukaryota</taxon>
        <taxon>Viridiplantae</taxon>
        <taxon>Streptophyta</taxon>
        <taxon>Embryophyta</taxon>
        <taxon>Tracheophyta</taxon>
        <taxon>Spermatophyta</taxon>
        <taxon>Magnoliopsida</taxon>
        <taxon>eudicotyledons</taxon>
        <taxon>Gunneridae</taxon>
        <taxon>Pentapetalae</taxon>
        <taxon>rosids</taxon>
        <taxon>fabids</taxon>
        <taxon>Fagales</taxon>
        <taxon>Fagaceae</taxon>
        <taxon>Quercus</taxon>
    </lineage>
</organism>
<feature type="region of interest" description="Disordered" evidence="1">
    <location>
        <begin position="1"/>
        <end position="21"/>
    </location>
</feature>
<feature type="domain" description="Zinc knuckle CX2CX4HX4C" evidence="2">
    <location>
        <begin position="41"/>
        <end position="84"/>
    </location>
</feature>
<comment type="caution">
    <text evidence="3">The sequence shown here is derived from an EMBL/GenBank/DDBJ whole genome shotgun (WGS) entry which is preliminary data.</text>
</comment>
<evidence type="ECO:0000313" key="3">
    <source>
        <dbReference type="EMBL" id="KAK7824457.1"/>
    </source>
</evidence>
<protein>
    <recommendedName>
        <fullName evidence="2">Zinc knuckle CX2CX4HX4C domain-containing protein</fullName>
    </recommendedName>
</protein>
<dbReference type="Pfam" id="PF14392">
    <property type="entry name" value="zf-CCHC_4"/>
    <property type="match status" value="1"/>
</dbReference>
<evidence type="ECO:0000256" key="1">
    <source>
        <dbReference type="SAM" id="MobiDB-lite"/>
    </source>
</evidence>
<name>A0AAW0JCZ6_QUESU</name>
<evidence type="ECO:0000313" key="4">
    <source>
        <dbReference type="Proteomes" id="UP000237347"/>
    </source>
</evidence>